<dbReference type="eggNOG" id="COG4733">
    <property type="taxonomic scope" value="Bacteria"/>
</dbReference>
<evidence type="ECO:0000313" key="2">
    <source>
        <dbReference type="EMBL" id="EMR04661.1"/>
    </source>
</evidence>
<dbReference type="InterPro" id="IPR003961">
    <property type="entry name" value="FN3_dom"/>
</dbReference>
<dbReference type="CDD" id="cd00063">
    <property type="entry name" value="FN3"/>
    <property type="match status" value="2"/>
</dbReference>
<comment type="caution">
    <text evidence="2">The sequence shown here is derived from an EMBL/GenBank/DDBJ whole genome shotgun (WGS) entry which is preliminary data.</text>
</comment>
<dbReference type="AlphaFoldDB" id="M7NBU6"/>
<evidence type="ECO:0000259" key="1">
    <source>
        <dbReference type="PROSITE" id="PS50853"/>
    </source>
</evidence>
<dbReference type="NCBIfam" id="TIGR04183">
    <property type="entry name" value="Por_Secre_tail"/>
    <property type="match status" value="1"/>
</dbReference>
<proteinExistence type="predicted"/>
<organism evidence="2 3">
    <name type="scientific">Cesiribacter andamanensis AMV16</name>
    <dbReference type="NCBI Taxonomy" id="1279009"/>
    <lineage>
        <taxon>Bacteria</taxon>
        <taxon>Pseudomonadati</taxon>
        <taxon>Bacteroidota</taxon>
        <taxon>Cytophagia</taxon>
        <taxon>Cytophagales</taxon>
        <taxon>Cesiribacteraceae</taxon>
        <taxon>Cesiribacter</taxon>
    </lineage>
</organism>
<dbReference type="InterPro" id="IPR026444">
    <property type="entry name" value="Secre_tail"/>
</dbReference>
<gene>
    <name evidence="2" type="ORF">ADICEAN_00264</name>
</gene>
<reference evidence="2 3" key="1">
    <citation type="journal article" date="2013" name="Genome Announc.">
        <title>Draft Genome Sequence of Cesiribacter andamanensis Strain AMV16T, Isolated from a Soil Sample from a Mud Volcano in the Andaman Islands, India.</title>
        <authorList>
            <person name="Shivaji S."/>
            <person name="Ara S."/>
            <person name="Begum Z."/>
            <person name="Srinivas T.N."/>
            <person name="Singh A."/>
            <person name="Kumar Pinnaka A."/>
        </authorList>
    </citation>
    <scope>NUCLEOTIDE SEQUENCE [LARGE SCALE GENOMIC DNA]</scope>
    <source>
        <strain evidence="2 3">AMV16</strain>
    </source>
</reference>
<dbReference type="Proteomes" id="UP000011910">
    <property type="component" value="Unassembled WGS sequence"/>
</dbReference>
<dbReference type="Pfam" id="PF00041">
    <property type="entry name" value="fn3"/>
    <property type="match status" value="1"/>
</dbReference>
<sequence>MSAGNNSSWSLRAKSGANSTGYTVTNLVAGQTYYFRMRIKNSSGKYSDYSNEAKLVMVQGNTSTSTTTTTSSTSSSSDFGAPGSLSGYSDKNVAAKLSWKDNSTTETEFEIYMSTGSTSNYSLRAKTGANSTAYTVSKLSSGQTYYFKIRAKNSSGKYTAFSNEIAVKMVTDYTSSRANTGDADGGTYYTDVTSGEEVAQDQTLEPLTTGYSLYPNPASSYLDISLADAQEGTTTLQLVDLSGRVRMERSLEAGAGSTYRLDLEDQQLTSGMYVLRISAGNSTKSLKFLKK</sequence>
<dbReference type="EMBL" id="AODQ01000003">
    <property type="protein sequence ID" value="EMR04661.1"/>
    <property type="molecule type" value="Genomic_DNA"/>
</dbReference>
<evidence type="ECO:0000313" key="3">
    <source>
        <dbReference type="Proteomes" id="UP000011910"/>
    </source>
</evidence>
<protein>
    <recommendedName>
        <fullName evidence="1">Fibronectin type-III domain-containing protein</fullName>
    </recommendedName>
</protein>
<feature type="domain" description="Fibronectin type-III" evidence="1">
    <location>
        <begin position="81"/>
        <end position="174"/>
    </location>
</feature>
<feature type="domain" description="Fibronectin type-III" evidence="1">
    <location>
        <begin position="1"/>
        <end position="61"/>
    </location>
</feature>
<dbReference type="SUPFAM" id="SSF49265">
    <property type="entry name" value="Fibronectin type III"/>
    <property type="match status" value="1"/>
</dbReference>
<dbReference type="InterPro" id="IPR036116">
    <property type="entry name" value="FN3_sf"/>
</dbReference>
<dbReference type="Pfam" id="PF18962">
    <property type="entry name" value="Por_Secre_tail"/>
    <property type="match status" value="1"/>
</dbReference>
<accession>M7NBU6</accession>
<name>M7NBU6_9BACT</name>
<keyword evidence="3" id="KW-1185">Reference proteome</keyword>
<dbReference type="Gene3D" id="2.60.40.10">
    <property type="entry name" value="Immunoglobulins"/>
    <property type="match status" value="2"/>
</dbReference>
<dbReference type="PROSITE" id="PS50853">
    <property type="entry name" value="FN3"/>
    <property type="match status" value="2"/>
</dbReference>
<dbReference type="STRING" id="1279009.ADICEAN_00264"/>
<dbReference type="InterPro" id="IPR013783">
    <property type="entry name" value="Ig-like_fold"/>
</dbReference>